<organism evidence="3 4">
    <name type="scientific">Pontibacter ruber</name>
    <dbReference type="NCBI Taxonomy" id="1343895"/>
    <lineage>
        <taxon>Bacteria</taxon>
        <taxon>Pseudomonadati</taxon>
        <taxon>Bacteroidota</taxon>
        <taxon>Cytophagia</taxon>
        <taxon>Cytophagales</taxon>
        <taxon>Hymenobacteraceae</taxon>
        <taxon>Pontibacter</taxon>
    </lineage>
</organism>
<proteinExistence type="predicted"/>
<dbReference type="RefSeq" id="WP_250429808.1">
    <property type="nucleotide sequence ID" value="NZ_JALPRR010000002.1"/>
</dbReference>
<evidence type="ECO:0000256" key="1">
    <source>
        <dbReference type="SAM" id="MobiDB-lite"/>
    </source>
</evidence>
<dbReference type="EMBL" id="JBHUIM010000001">
    <property type="protein sequence ID" value="MFD2244815.1"/>
    <property type="molecule type" value="Genomic_DNA"/>
</dbReference>
<sequence>MRPEDIDKLFKERLGNSSPTPPTDLWSKLQERIEDEMPAAAPQKEEKQRFMWVYQAAAAVVAILLTVGILFNNLKQEPAATGTIAQQTPAAQTQQPAPAEEPATEQAIASTETQDKVILQEEAAKETVTELKKPEMIAKAELKTQIKSPAVKRTERQQTLTDRALAAAPKYKKPGREESKPEPAVTTMPEAPVVLAAANTNEDLNAQPVEITFKFANARTEEPAPQQEEPSDLKKKGRLAKNIFKQVRNLSNGEPVELSALGINADRVALETKIGKQKISKVINL</sequence>
<feature type="region of interest" description="Disordered" evidence="1">
    <location>
        <begin position="83"/>
        <end position="114"/>
    </location>
</feature>
<keyword evidence="4" id="KW-1185">Reference proteome</keyword>
<gene>
    <name evidence="3" type="ORF">ACFSKP_01020</name>
</gene>
<keyword evidence="2" id="KW-0812">Transmembrane</keyword>
<protein>
    <submittedName>
        <fullName evidence="3">Uncharacterized protein</fullName>
    </submittedName>
</protein>
<feature type="region of interest" description="Disordered" evidence="1">
    <location>
        <begin position="1"/>
        <end position="25"/>
    </location>
</feature>
<name>A0ABW5CS37_9BACT</name>
<keyword evidence="2" id="KW-0472">Membrane</keyword>
<evidence type="ECO:0000256" key="2">
    <source>
        <dbReference type="SAM" id="Phobius"/>
    </source>
</evidence>
<accession>A0ABW5CS37</accession>
<evidence type="ECO:0000313" key="3">
    <source>
        <dbReference type="EMBL" id="MFD2244815.1"/>
    </source>
</evidence>
<feature type="compositionally biased region" description="Basic and acidic residues" evidence="1">
    <location>
        <begin position="1"/>
        <end position="14"/>
    </location>
</feature>
<comment type="caution">
    <text evidence="3">The sequence shown here is derived from an EMBL/GenBank/DDBJ whole genome shotgun (WGS) entry which is preliminary data.</text>
</comment>
<evidence type="ECO:0000313" key="4">
    <source>
        <dbReference type="Proteomes" id="UP001597374"/>
    </source>
</evidence>
<feature type="transmembrane region" description="Helical" evidence="2">
    <location>
        <begin position="52"/>
        <end position="71"/>
    </location>
</feature>
<feature type="compositionally biased region" description="Low complexity" evidence="1">
    <location>
        <begin position="83"/>
        <end position="109"/>
    </location>
</feature>
<keyword evidence="2" id="KW-1133">Transmembrane helix</keyword>
<dbReference type="Proteomes" id="UP001597374">
    <property type="component" value="Unassembled WGS sequence"/>
</dbReference>
<reference evidence="4" key="1">
    <citation type="journal article" date="2019" name="Int. J. Syst. Evol. Microbiol.">
        <title>The Global Catalogue of Microorganisms (GCM) 10K type strain sequencing project: providing services to taxonomists for standard genome sequencing and annotation.</title>
        <authorList>
            <consortium name="The Broad Institute Genomics Platform"/>
            <consortium name="The Broad Institute Genome Sequencing Center for Infectious Disease"/>
            <person name="Wu L."/>
            <person name="Ma J."/>
        </authorList>
    </citation>
    <scope>NUCLEOTIDE SEQUENCE [LARGE SCALE GENOMIC DNA]</scope>
    <source>
        <strain evidence="4">CGMCC 4.1782</strain>
    </source>
</reference>